<protein>
    <recommendedName>
        <fullName evidence="6">Large ribosomal subunit protein uL15</fullName>
    </recommendedName>
</protein>
<dbReference type="PROSITE" id="PS00475">
    <property type="entry name" value="RIBOSOMAL_L15"/>
    <property type="match status" value="1"/>
</dbReference>
<comment type="function">
    <text evidence="6">Binds to the 23S rRNA.</text>
</comment>
<reference evidence="11" key="1">
    <citation type="submission" date="2016-11" db="EMBL/GenBank/DDBJ databases">
        <authorList>
            <person name="Varghese N."/>
            <person name="Submissions S."/>
        </authorList>
    </citation>
    <scope>NUCLEOTIDE SEQUENCE [LARGE SCALE GENOMIC DNA]</scope>
    <source>
        <strain evidence="11">DSM 15807</strain>
    </source>
</reference>
<evidence type="ECO:0000256" key="5">
    <source>
        <dbReference type="ARBA" id="ARBA00023274"/>
    </source>
</evidence>
<dbReference type="InterPro" id="IPR030878">
    <property type="entry name" value="Ribosomal_uL15"/>
</dbReference>
<sequence>MRLDELKPTPGSMKKRTRVGRGIASGKGKTSGKGHKGQKSRGAGKVSLWFEGGQTPLHRRLPKFGFKNFNKKVYTVVNVEQLEKLFNSGDEVTPEKLLELGVIKKINDGVKILGNGEITKPLTVIAHAFSSSARRKIEAVGGKAEVI</sequence>
<dbReference type="GO" id="GO:0019843">
    <property type="term" value="F:rRNA binding"/>
    <property type="evidence" value="ECO:0007669"/>
    <property type="project" value="UniProtKB-UniRule"/>
</dbReference>
<dbReference type="FunFam" id="3.100.10.10:FF:000005">
    <property type="entry name" value="50S ribosomal protein L15"/>
    <property type="match status" value="1"/>
</dbReference>
<evidence type="ECO:0000256" key="7">
    <source>
        <dbReference type="RuleBase" id="RU003888"/>
    </source>
</evidence>
<dbReference type="InterPro" id="IPR001196">
    <property type="entry name" value="Ribosomal_uL15_CS"/>
</dbReference>
<evidence type="ECO:0000256" key="6">
    <source>
        <dbReference type="HAMAP-Rule" id="MF_01341"/>
    </source>
</evidence>
<evidence type="ECO:0000256" key="1">
    <source>
        <dbReference type="ARBA" id="ARBA00007320"/>
    </source>
</evidence>
<dbReference type="PANTHER" id="PTHR12934:SF11">
    <property type="entry name" value="LARGE RIBOSOMAL SUBUNIT PROTEIN UL15M"/>
    <property type="match status" value="1"/>
</dbReference>
<keyword evidence="3 6" id="KW-0694">RNA-binding</keyword>
<feature type="region of interest" description="Disordered" evidence="8">
    <location>
        <begin position="1"/>
        <end position="45"/>
    </location>
</feature>
<evidence type="ECO:0000256" key="3">
    <source>
        <dbReference type="ARBA" id="ARBA00022884"/>
    </source>
</evidence>
<dbReference type="GO" id="GO:0006412">
    <property type="term" value="P:translation"/>
    <property type="evidence" value="ECO:0007669"/>
    <property type="project" value="UniProtKB-UniRule"/>
</dbReference>
<dbReference type="GO" id="GO:0003735">
    <property type="term" value="F:structural constituent of ribosome"/>
    <property type="evidence" value="ECO:0007669"/>
    <property type="project" value="InterPro"/>
</dbReference>
<keyword evidence="11" id="KW-1185">Reference proteome</keyword>
<dbReference type="OrthoDB" id="9810293at2"/>
<evidence type="ECO:0000259" key="9">
    <source>
        <dbReference type="Pfam" id="PF00828"/>
    </source>
</evidence>
<dbReference type="InterPro" id="IPR036227">
    <property type="entry name" value="Ribosomal_uL15/eL18_sf"/>
</dbReference>
<keyword evidence="4 6" id="KW-0689">Ribosomal protein</keyword>
<dbReference type="EMBL" id="FQXN01000005">
    <property type="protein sequence ID" value="SHH49939.1"/>
    <property type="molecule type" value="Genomic_DNA"/>
</dbReference>
<dbReference type="PANTHER" id="PTHR12934">
    <property type="entry name" value="50S RIBOSOMAL PROTEIN L15"/>
    <property type="match status" value="1"/>
</dbReference>
<feature type="domain" description="Large ribosomal subunit protein uL15/eL18" evidence="9">
    <location>
        <begin position="76"/>
        <end position="145"/>
    </location>
</feature>
<feature type="compositionally biased region" description="Basic residues" evidence="8">
    <location>
        <begin position="30"/>
        <end position="39"/>
    </location>
</feature>
<comment type="similarity">
    <text evidence="1 6 7">Belongs to the universal ribosomal protein uL15 family.</text>
</comment>
<dbReference type="AlphaFoldDB" id="A0A1M5TGX2"/>
<evidence type="ECO:0000256" key="4">
    <source>
        <dbReference type="ARBA" id="ARBA00022980"/>
    </source>
</evidence>
<evidence type="ECO:0000313" key="11">
    <source>
        <dbReference type="Proteomes" id="UP000242592"/>
    </source>
</evidence>
<dbReference type="HAMAP" id="MF_01341">
    <property type="entry name" value="Ribosomal_uL15"/>
    <property type="match status" value="1"/>
</dbReference>
<dbReference type="STRING" id="1123380.SAMN02745199_1301"/>
<dbReference type="Pfam" id="PF00828">
    <property type="entry name" value="Ribosomal_L27A"/>
    <property type="match status" value="1"/>
</dbReference>
<dbReference type="Proteomes" id="UP000242592">
    <property type="component" value="Unassembled WGS sequence"/>
</dbReference>
<name>A0A1M5TGX2_9BACT</name>
<proteinExistence type="inferred from homology"/>
<evidence type="ECO:0000313" key="10">
    <source>
        <dbReference type="EMBL" id="SHH49939.1"/>
    </source>
</evidence>
<accession>A0A1M5TGX2</accession>
<keyword evidence="2 6" id="KW-0699">rRNA-binding</keyword>
<dbReference type="Gene3D" id="3.100.10.10">
    <property type="match status" value="1"/>
</dbReference>
<keyword evidence="5 6" id="KW-0687">Ribonucleoprotein</keyword>
<dbReference type="NCBIfam" id="TIGR01071">
    <property type="entry name" value="rplO_bact"/>
    <property type="match status" value="1"/>
</dbReference>
<dbReference type="GO" id="GO:0022625">
    <property type="term" value="C:cytosolic large ribosomal subunit"/>
    <property type="evidence" value="ECO:0007669"/>
    <property type="project" value="TreeGrafter"/>
</dbReference>
<dbReference type="InterPro" id="IPR005749">
    <property type="entry name" value="Ribosomal_uL15_bac-type"/>
</dbReference>
<organism evidence="10 11">
    <name type="scientific">Thermosipho atlanticus DSM 15807</name>
    <dbReference type="NCBI Taxonomy" id="1123380"/>
    <lineage>
        <taxon>Bacteria</taxon>
        <taxon>Thermotogati</taxon>
        <taxon>Thermotogota</taxon>
        <taxon>Thermotogae</taxon>
        <taxon>Thermotogales</taxon>
        <taxon>Fervidobacteriaceae</taxon>
        <taxon>Thermosipho</taxon>
    </lineage>
</organism>
<gene>
    <name evidence="6" type="primary">rplO</name>
    <name evidence="10" type="ORF">SAMN02745199_1301</name>
</gene>
<dbReference type="RefSeq" id="WP_073073369.1">
    <property type="nucleotide sequence ID" value="NZ_FQXN01000005.1"/>
</dbReference>
<evidence type="ECO:0000256" key="8">
    <source>
        <dbReference type="SAM" id="MobiDB-lite"/>
    </source>
</evidence>
<comment type="subunit">
    <text evidence="6">Part of the 50S ribosomal subunit.</text>
</comment>
<dbReference type="InterPro" id="IPR021131">
    <property type="entry name" value="Ribosomal_uL15/eL18"/>
</dbReference>
<evidence type="ECO:0000256" key="2">
    <source>
        <dbReference type="ARBA" id="ARBA00022730"/>
    </source>
</evidence>
<dbReference type="SUPFAM" id="SSF52080">
    <property type="entry name" value="Ribosomal proteins L15p and L18e"/>
    <property type="match status" value="1"/>
</dbReference>